<evidence type="ECO:0000313" key="6">
    <source>
        <dbReference type="Proteomes" id="UP000305202"/>
    </source>
</evidence>
<dbReference type="CDD" id="cd07377">
    <property type="entry name" value="WHTH_GntR"/>
    <property type="match status" value="1"/>
</dbReference>
<keyword evidence="6" id="KW-1185">Reference proteome</keyword>
<dbReference type="SUPFAM" id="SSF46785">
    <property type="entry name" value="Winged helix' DNA-binding domain"/>
    <property type="match status" value="1"/>
</dbReference>
<organism evidence="5 6">
    <name type="scientific">Martelella alba</name>
    <dbReference type="NCBI Taxonomy" id="2590451"/>
    <lineage>
        <taxon>Bacteria</taxon>
        <taxon>Pseudomonadati</taxon>
        <taxon>Pseudomonadota</taxon>
        <taxon>Alphaproteobacteria</taxon>
        <taxon>Hyphomicrobiales</taxon>
        <taxon>Aurantimonadaceae</taxon>
        <taxon>Martelella</taxon>
    </lineage>
</organism>
<evidence type="ECO:0000256" key="1">
    <source>
        <dbReference type="ARBA" id="ARBA00023015"/>
    </source>
</evidence>
<dbReference type="InterPro" id="IPR011711">
    <property type="entry name" value="GntR_C"/>
</dbReference>
<dbReference type="Gene3D" id="1.20.120.530">
    <property type="entry name" value="GntR ligand-binding domain-like"/>
    <property type="match status" value="1"/>
</dbReference>
<proteinExistence type="predicted"/>
<evidence type="ECO:0000259" key="4">
    <source>
        <dbReference type="PROSITE" id="PS50949"/>
    </source>
</evidence>
<keyword evidence="1" id="KW-0805">Transcription regulation</keyword>
<evidence type="ECO:0000256" key="2">
    <source>
        <dbReference type="ARBA" id="ARBA00023125"/>
    </source>
</evidence>
<dbReference type="InterPro" id="IPR036390">
    <property type="entry name" value="WH_DNA-bd_sf"/>
</dbReference>
<comment type="caution">
    <text evidence="5">The sequence shown here is derived from an EMBL/GenBank/DDBJ whole genome shotgun (WGS) entry which is preliminary data.</text>
</comment>
<dbReference type="Pfam" id="PF07729">
    <property type="entry name" value="FCD"/>
    <property type="match status" value="1"/>
</dbReference>
<dbReference type="Gene3D" id="1.10.10.10">
    <property type="entry name" value="Winged helix-like DNA-binding domain superfamily/Winged helix DNA-binding domain"/>
    <property type="match status" value="1"/>
</dbReference>
<reference evidence="5 6" key="1">
    <citation type="submission" date="2019-04" db="EMBL/GenBank/DDBJ databases">
        <authorList>
            <person name="Li M."/>
            <person name="Gao C."/>
        </authorList>
    </citation>
    <scope>NUCLEOTIDE SEQUENCE [LARGE SCALE GENOMIC DNA]</scope>
    <source>
        <strain evidence="5 6">BGMRC 2031</strain>
    </source>
</reference>
<dbReference type="SMART" id="SM00345">
    <property type="entry name" value="HTH_GNTR"/>
    <property type="match status" value="1"/>
</dbReference>
<dbReference type="Pfam" id="PF00392">
    <property type="entry name" value="GntR"/>
    <property type="match status" value="1"/>
</dbReference>
<keyword evidence="3" id="KW-0804">Transcription</keyword>
<feature type="domain" description="HTH gntR-type" evidence="4">
    <location>
        <begin position="33"/>
        <end position="100"/>
    </location>
</feature>
<keyword evidence="2" id="KW-0238">DNA-binding</keyword>
<dbReference type="InterPro" id="IPR000524">
    <property type="entry name" value="Tscrpt_reg_HTH_GntR"/>
</dbReference>
<name>A0ABY2SMP1_9HYPH</name>
<dbReference type="EMBL" id="SZPQ01000006">
    <property type="protein sequence ID" value="TKI07155.1"/>
    <property type="molecule type" value="Genomic_DNA"/>
</dbReference>
<evidence type="ECO:0000256" key="3">
    <source>
        <dbReference type="ARBA" id="ARBA00023163"/>
    </source>
</evidence>
<sequence>MPNAIALFIFARNGNYPMSFVMPIGGADTPEPMSLPEIVYRKLRDAILNGVYPPGAMLRQEEVAALLGVSRNPLREALPRLESEGVVVLYPRRGYAVVKLDPAEIVNVFDLRILLETELAGRSVKSKTHTDEQQVQAILDEMASLAEQAETADRVRWFDLNLRFHDALLSPAHCPHHMKALAQSRGVLEAYIRAEVRLTGDLAQAQTEHTRMAQAFYAGQGESLIRLTREHSEHTRDRLLRGLAR</sequence>
<gene>
    <name evidence="5" type="ORF">FCN80_06920</name>
</gene>
<dbReference type="SMART" id="SM00895">
    <property type="entry name" value="FCD"/>
    <property type="match status" value="1"/>
</dbReference>
<dbReference type="PANTHER" id="PTHR43537:SF41">
    <property type="entry name" value="TRANSCRIPTIONAL REGULATORY PROTEIN"/>
    <property type="match status" value="1"/>
</dbReference>
<evidence type="ECO:0000313" key="5">
    <source>
        <dbReference type="EMBL" id="TKI07155.1"/>
    </source>
</evidence>
<dbReference type="Proteomes" id="UP000305202">
    <property type="component" value="Unassembled WGS sequence"/>
</dbReference>
<dbReference type="PROSITE" id="PS50949">
    <property type="entry name" value="HTH_GNTR"/>
    <property type="match status" value="1"/>
</dbReference>
<dbReference type="InterPro" id="IPR036388">
    <property type="entry name" value="WH-like_DNA-bd_sf"/>
</dbReference>
<dbReference type="SUPFAM" id="SSF48008">
    <property type="entry name" value="GntR ligand-binding domain-like"/>
    <property type="match status" value="1"/>
</dbReference>
<protein>
    <submittedName>
        <fullName evidence="5">GntR family transcriptional regulator</fullName>
    </submittedName>
</protein>
<dbReference type="PANTHER" id="PTHR43537">
    <property type="entry name" value="TRANSCRIPTIONAL REGULATOR, GNTR FAMILY"/>
    <property type="match status" value="1"/>
</dbReference>
<dbReference type="InterPro" id="IPR008920">
    <property type="entry name" value="TF_FadR/GntR_C"/>
</dbReference>
<accession>A0ABY2SMP1</accession>
<dbReference type="PRINTS" id="PR00035">
    <property type="entry name" value="HTHGNTR"/>
</dbReference>